<dbReference type="RefSeq" id="WP_307488972.1">
    <property type="nucleotide sequence ID" value="NZ_JAUSSY010000004.1"/>
</dbReference>
<comment type="caution">
    <text evidence="2">The sequence shown here is derived from an EMBL/GenBank/DDBJ whole genome shotgun (WGS) entry which is preliminary data.</text>
</comment>
<evidence type="ECO:0000256" key="1">
    <source>
        <dbReference type="SAM" id="MobiDB-lite"/>
    </source>
</evidence>
<reference evidence="2 3" key="1">
    <citation type="submission" date="2023-07" db="EMBL/GenBank/DDBJ databases">
        <title>Sorghum-associated microbial communities from plants grown in Nebraska, USA.</title>
        <authorList>
            <person name="Schachtman D."/>
        </authorList>
    </citation>
    <scope>NUCLEOTIDE SEQUENCE [LARGE SCALE GENOMIC DNA]</scope>
    <source>
        <strain evidence="2 3">DS994</strain>
    </source>
</reference>
<feature type="region of interest" description="Disordered" evidence="1">
    <location>
        <begin position="1"/>
        <end position="33"/>
    </location>
</feature>
<gene>
    <name evidence="2" type="ORF">J2T22_001283</name>
</gene>
<evidence type="ECO:0000313" key="3">
    <source>
        <dbReference type="Proteomes" id="UP001226389"/>
    </source>
</evidence>
<proteinExistence type="predicted"/>
<dbReference type="EMBL" id="JAUSSY010000004">
    <property type="protein sequence ID" value="MDQ0118106.1"/>
    <property type="molecule type" value="Genomic_DNA"/>
</dbReference>
<organism evidence="2 3">
    <name type="scientific">Pseudarthrobacter defluvii</name>
    <dbReference type="NCBI Taxonomy" id="410837"/>
    <lineage>
        <taxon>Bacteria</taxon>
        <taxon>Bacillati</taxon>
        <taxon>Actinomycetota</taxon>
        <taxon>Actinomycetes</taxon>
        <taxon>Micrococcales</taxon>
        <taxon>Micrococcaceae</taxon>
        <taxon>Pseudarthrobacter</taxon>
    </lineage>
</organism>
<accession>A0ABT9UGH8</accession>
<keyword evidence="3" id="KW-1185">Reference proteome</keyword>
<evidence type="ECO:0000313" key="2">
    <source>
        <dbReference type="EMBL" id="MDQ0118106.1"/>
    </source>
</evidence>
<sequence>MSTNYYETESAPWAQEDEDEGNFSGYEGGSDREENLETELAMELLSLNSEDELDQFLGSLARSVVKNASRFIKSPIGKALGGALKSVAKTALPIVGGAIGSFVAPGVGTAIGSKLGSMAGGLLEAEEAENMDESEAEEEAARRYVRFARAAYRNAARTPVSVPPNAAARAAATAAARRYAPSLLRARQAARRGTRNYRGGGTRIYNTQYSGAVWGAPDEGWDSQQDGNGNSGSGADEGRWIRRDGRVILLGI</sequence>
<feature type="region of interest" description="Disordered" evidence="1">
    <location>
        <begin position="216"/>
        <end position="238"/>
    </location>
</feature>
<name>A0ABT9UGH8_9MICC</name>
<dbReference type="Proteomes" id="UP001226389">
    <property type="component" value="Unassembled WGS sequence"/>
</dbReference>
<protein>
    <submittedName>
        <fullName evidence="2">Uncharacterized protein</fullName>
    </submittedName>
</protein>